<comment type="caution">
    <text evidence="5">The sequence shown here is derived from an EMBL/GenBank/DDBJ whole genome shotgun (WGS) entry which is preliminary data.</text>
</comment>
<proteinExistence type="inferred from homology"/>
<evidence type="ECO:0000256" key="1">
    <source>
        <dbReference type="ARBA" id="ARBA00001933"/>
    </source>
</evidence>
<keyword evidence="5" id="KW-0808">Transferase</keyword>
<dbReference type="RefSeq" id="WP_022426165.1">
    <property type="nucleotide sequence ID" value="NZ_PSQG01000013.1"/>
</dbReference>
<dbReference type="InterPro" id="IPR015422">
    <property type="entry name" value="PyrdxlP-dep_Trfase_small"/>
</dbReference>
<dbReference type="GO" id="GO:0006520">
    <property type="term" value="P:amino acid metabolic process"/>
    <property type="evidence" value="ECO:0007669"/>
    <property type="project" value="InterPro"/>
</dbReference>
<dbReference type="InterPro" id="IPR015424">
    <property type="entry name" value="PyrdxlP-dep_Trfase"/>
</dbReference>
<sequence>MLFFVNDYCEGAHPAILQKLLETNMEKLSGYGTDKYCDSAKEKIRKACGCPDADVFFLVGGTQTNATIIGSVLNRYEGVLAAQTGHVSCHEAGAIEYTGHKVLTLPAENGKIKAESITDYVETFYGDESHDHMVFPGMVYISHPTEYGTLYTKKELEEISEVCHKYELPLFLDGARLGYGLVSPEADVTLEDIARCTDVFYIGGTKVGALCGEAVVFTKKAPKHFMTMVKQQGALLAKGRLLGIQFDTLFTDDLYTRISKNAIETAMKLKRALQEKGYQLFLDSPTNQQFVVLENKKKEELGKEVQFDFWEKYDEDHTVIRFATSWGTKMEDIDALIELL</sequence>
<keyword evidence="3" id="KW-0663">Pyridoxal phosphate</keyword>
<dbReference type="Gene3D" id="3.40.640.10">
    <property type="entry name" value="Type I PLP-dependent aspartate aminotransferase-like (Major domain)"/>
    <property type="match status" value="1"/>
</dbReference>
<dbReference type="InterPro" id="IPR015421">
    <property type="entry name" value="PyrdxlP-dep_Trfase_major"/>
</dbReference>
<reference evidence="5 6" key="1">
    <citation type="submission" date="2018-02" db="EMBL/GenBank/DDBJ databases">
        <title>Complete genome sequencing of Faecalibacterium prausnitzii strains isolated from the human gut.</title>
        <authorList>
            <person name="Fitzgerald B.C."/>
            <person name="Shkoporov A.N."/>
            <person name="Ross P.R."/>
            <person name="Hill C."/>
        </authorList>
    </citation>
    <scope>NUCLEOTIDE SEQUENCE [LARGE SCALE GENOMIC DNA]</scope>
    <source>
        <strain evidence="5 6">APC942/31-1</strain>
    </source>
</reference>
<dbReference type="Pfam" id="PF01212">
    <property type="entry name" value="Beta_elim_lyase"/>
    <property type="match status" value="1"/>
</dbReference>
<dbReference type="GO" id="GO:0008483">
    <property type="term" value="F:transaminase activity"/>
    <property type="evidence" value="ECO:0007669"/>
    <property type="project" value="UniProtKB-KW"/>
</dbReference>
<keyword evidence="5" id="KW-0032">Aminotransferase</keyword>
<dbReference type="PANTHER" id="PTHR48097:SF5">
    <property type="entry name" value="LOW SPECIFICITY L-THREONINE ALDOLASE"/>
    <property type="match status" value="1"/>
</dbReference>
<dbReference type="Proteomes" id="UP000253208">
    <property type="component" value="Unassembled WGS sequence"/>
</dbReference>
<evidence type="ECO:0000259" key="4">
    <source>
        <dbReference type="Pfam" id="PF01212"/>
    </source>
</evidence>
<comment type="similarity">
    <text evidence="2">Belongs to the threonine aldolase family.</text>
</comment>
<dbReference type="InterPro" id="IPR001597">
    <property type="entry name" value="ArAA_b-elim_lyase/Thr_aldolase"/>
</dbReference>
<protein>
    <submittedName>
        <fullName evidence="5">Aminotransferase class V-fold PLP-dependent enzyme</fullName>
    </submittedName>
</protein>
<feature type="domain" description="Aromatic amino acid beta-eliminating lyase/threonine aldolase" evidence="4">
    <location>
        <begin position="14"/>
        <end position="293"/>
    </location>
</feature>
<dbReference type="Gene3D" id="3.90.1150.10">
    <property type="entry name" value="Aspartate Aminotransferase, domain 1"/>
    <property type="match status" value="1"/>
</dbReference>
<dbReference type="SUPFAM" id="SSF53383">
    <property type="entry name" value="PLP-dependent transferases"/>
    <property type="match status" value="1"/>
</dbReference>
<name>A0A367G055_9FIRM</name>
<comment type="cofactor">
    <cofactor evidence="1">
        <name>pyridoxal 5'-phosphate</name>
        <dbReference type="ChEBI" id="CHEBI:597326"/>
    </cofactor>
</comment>
<dbReference type="GO" id="GO:0016829">
    <property type="term" value="F:lyase activity"/>
    <property type="evidence" value="ECO:0007669"/>
    <property type="project" value="InterPro"/>
</dbReference>
<dbReference type="AlphaFoldDB" id="A0A367G055"/>
<evidence type="ECO:0000313" key="5">
    <source>
        <dbReference type="EMBL" id="RCH43496.1"/>
    </source>
</evidence>
<evidence type="ECO:0000256" key="3">
    <source>
        <dbReference type="ARBA" id="ARBA00022898"/>
    </source>
</evidence>
<evidence type="ECO:0000313" key="6">
    <source>
        <dbReference type="Proteomes" id="UP000253208"/>
    </source>
</evidence>
<gene>
    <name evidence="5" type="ORF">C4886_09945</name>
</gene>
<organism evidence="5 6">
    <name type="scientific">Blautia obeum</name>
    <dbReference type="NCBI Taxonomy" id="40520"/>
    <lineage>
        <taxon>Bacteria</taxon>
        <taxon>Bacillati</taxon>
        <taxon>Bacillota</taxon>
        <taxon>Clostridia</taxon>
        <taxon>Lachnospirales</taxon>
        <taxon>Lachnospiraceae</taxon>
        <taxon>Blautia</taxon>
    </lineage>
</organism>
<accession>A0A367G055</accession>
<evidence type="ECO:0000256" key="2">
    <source>
        <dbReference type="ARBA" id="ARBA00006966"/>
    </source>
</evidence>
<dbReference type="PANTHER" id="PTHR48097">
    <property type="entry name" value="L-THREONINE ALDOLASE-RELATED"/>
    <property type="match status" value="1"/>
</dbReference>
<dbReference type="EMBL" id="PSQG01000013">
    <property type="protein sequence ID" value="RCH43496.1"/>
    <property type="molecule type" value="Genomic_DNA"/>
</dbReference>